<dbReference type="FunFam" id="3.80.10.10:FF:000111">
    <property type="entry name" value="LRR receptor-like serine/threonine-protein kinase ERECTA"/>
    <property type="match status" value="1"/>
</dbReference>
<evidence type="ECO:0000256" key="10">
    <source>
        <dbReference type="ARBA" id="ARBA00023170"/>
    </source>
</evidence>
<dbReference type="SMART" id="SM00365">
    <property type="entry name" value="LRR_SD22"/>
    <property type="match status" value="6"/>
</dbReference>
<keyword evidence="9 12" id="KW-0472">Membrane</keyword>
<dbReference type="Pfam" id="PF08263">
    <property type="entry name" value="LRRNT_2"/>
    <property type="match status" value="1"/>
</dbReference>
<protein>
    <recommendedName>
        <fullName evidence="14">Leucine-rich repeat-containing N-terminal plant-type domain-containing protein</fullName>
    </recommendedName>
</protein>
<evidence type="ECO:0000313" key="16">
    <source>
        <dbReference type="Proteomes" id="UP001159364"/>
    </source>
</evidence>
<dbReference type="SUPFAM" id="SSF52058">
    <property type="entry name" value="L domain-like"/>
    <property type="match status" value="2"/>
</dbReference>
<comment type="similarity">
    <text evidence="2">Belongs to the RLP family.</text>
</comment>
<dbReference type="GO" id="GO:0005886">
    <property type="term" value="C:plasma membrane"/>
    <property type="evidence" value="ECO:0007669"/>
    <property type="project" value="UniProtKB-SubCell"/>
</dbReference>
<evidence type="ECO:0000256" key="8">
    <source>
        <dbReference type="ARBA" id="ARBA00022989"/>
    </source>
</evidence>
<dbReference type="SMART" id="SM00369">
    <property type="entry name" value="LRR_TYP"/>
    <property type="match status" value="7"/>
</dbReference>
<dbReference type="InterPro" id="IPR032675">
    <property type="entry name" value="LRR_dom_sf"/>
</dbReference>
<keyword evidence="7" id="KW-0677">Repeat</keyword>
<feature type="domain" description="Leucine-rich repeat-containing N-terminal plant-type" evidence="14">
    <location>
        <begin position="33"/>
        <end position="71"/>
    </location>
</feature>
<evidence type="ECO:0000256" key="9">
    <source>
        <dbReference type="ARBA" id="ARBA00023136"/>
    </source>
</evidence>
<name>A0AAV8SMD5_9ROSI</name>
<dbReference type="PROSITE" id="PS51450">
    <property type="entry name" value="LRR"/>
    <property type="match status" value="1"/>
</dbReference>
<evidence type="ECO:0000256" key="6">
    <source>
        <dbReference type="ARBA" id="ARBA00022729"/>
    </source>
</evidence>
<accession>A0AAV8SMD5</accession>
<dbReference type="SUPFAM" id="SSF52047">
    <property type="entry name" value="RNI-like"/>
    <property type="match status" value="1"/>
</dbReference>
<dbReference type="Gene3D" id="3.80.10.10">
    <property type="entry name" value="Ribonuclease Inhibitor"/>
    <property type="match status" value="4"/>
</dbReference>
<gene>
    <name evidence="15" type="ORF">K2173_017731</name>
</gene>
<dbReference type="InterPro" id="IPR013210">
    <property type="entry name" value="LRR_N_plant-typ"/>
</dbReference>
<comment type="caution">
    <text evidence="15">The sequence shown here is derived from an EMBL/GenBank/DDBJ whole genome shotgun (WGS) entry which is preliminary data.</text>
</comment>
<comment type="subcellular location">
    <subcellularLocation>
        <location evidence="1">Cell membrane</location>
        <topology evidence="1">Single-pass type I membrane protein</topology>
    </subcellularLocation>
</comment>
<dbReference type="AlphaFoldDB" id="A0AAV8SMD5"/>
<keyword evidence="5 12" id="KW-0812">Transmembrane</keyword>
<dbReference type="InterPro" id="IPR001611">
    <property type="entry name" value="Leu-rich_rpt"/>
</dbReference>
<evidence type="ECO:0000256" key="7">
    <source>
        <dbReference type="ARBA" id="ARBA00022737"/>
    </source>
</evidence>
<keyword evidence="10" id="KW-0675">Receptor</keyword>
<evidence type="ECO:0000259" key="14">
    <source>
        <dbReference type="Pfam" id="PF08263"/>
    </source>
</evidence>
<dbReference type="Proteomes" id="UP001159364">
    <property type="component" value="Linkage Group LG10"/>
</dbReference>
<evidence type="ECO:0000256" key="11">
    <source>
        <dbReference type="ARBA" id="ARBA00023180"/>
    </source>
</evidence>
<keyword evidence="6 13" id="KW-0732">Signal</keyword>
<evidence type="ECO:0000256" key="12">
    <source>
        <dbReference type="SAM" id="Phobius"/>
    </source>
</evidence>
<dbReference type="PANTHER" id="PTHR48062">
    <property type="entry name" value="RECEPTOR-LIKE PROTEIN 14"/>
    <property type="match status" value="1"/>
</dbReference>
<proteinExistence type="inferred from homology"/>
<keyword evidence="8 12" id="KW-1133">Transmembrane helix</keyword>
<reference evidence="15 16" key="1">
    <citation type="submission" date="2021-09" db="EMBL/GenBank/DDBJ databases">
        <title>Genomic insights and catalytic innovation underlie evolution of tropane alkaloids biosynthesis.</title>
        <authorList>
            <person name="Wang Y.-J."/>
            <person name="Tian T."/>
            <person name="Huang J.-P."/>
            <person name="Huang S.-X."/>
        </authorList>
    </citation>
    <scope>NUCLEOTIDE SEQUENCE [LARGE SCALE GENOMIC DNA]</scope>
    <source>
        <strain evidence="15">KIB-2018</strain>
        <tissue evidence="15">Leaf</tissue>
    </source>
</reference>
<dbReference type="InterPro" id="IPR003591">
    <property type="entry name" value="Leu-rich_rpt_typical-subtyp"/>
</dbReference>
<evidence type="ECO:0000256" key="4">
    <source>
        <dbReference type="ARBA" id="ARBA00022614"/>
    </source>
</evidence>
<dbReference type="InterPro" id="IPR051502">
    <property type="entry name" value="RLP_Defense_Trigger"/>
</dbReference>
<evidence type="ECO:0000256" key="1">
    <source>
        <dbReference type="ARBA" id="ARBA00004251"/>
    </source>
</evidence>
<evidence type="ECO:0000313" key="15">
    <source>
        <dbReference type="EMBL" id="KAJ8753159.1"/>
    </source>
</evidence>
<dbReference type="Pfam" id="PF00560">
    <property type="entry name" value="LRR_1"/>
    <property type="match status" value="3"/>
</dbReference>
<dbReference type="PANTHER" id="PTHR48062:SF21">
    <property type="entry name" value="RECEPTOR-LIKE PROTEIN 12"/>
    <property type="match status" value="1"/>
</dbReference>
<feature type="transmembrane region" description="Helical" evidence="12">
    <location>
        <begin position="903"/>
        <end position="920"/>
    </location>
</feature>
<feature type="signal peptide" evidence="13">
    <location>
        <begin position="1"/>
        <end position="29"/>
    </location>
</feature>
<dbReference type="EMBL" id="JAIWQS010000010">
    <property type="protein sequence ID" value="KAJ8753159.1"/>
    <property type="molecule type" value="Genomic_DNA"/>
</dbReference>
<evidence type="ECO:0000256" key="2">
    <source>
        <dbReference type="ARBA" id="ARBA00009592"/>
    </source>
</evidence>
<sequence length="932" mass="106310">MARVEYHTGLQKKVIITIVLLLQWWSSHGCTEEERAALLQLQRSFSYPNGIFQRPWELNIDCCEWEGVVCNDTTGRVNELWLQNSRDESLGEWKFNASVFLPFQQLKSLDLRGNNIVCCVENEGFEGLQRLSYLELLYLSHNNLTNNVLLTFHGFQSLKNLSLSYNKLSGSIYVKDLVNILNLEELRLNGNNIEKFVSYKDIDNSSSISILWLTHGVCNGSSFELQSLKVFKNLKSIHLEYNNFKGVLFPQDELNKLEELFLDGSDVDENFLLSLGALQSLRLLSLGSINYETLNIQSFPNFKNLELLDLNHNVVGNSFLQSIANITSLQALGLIGCQLNDNIDELCKMKNLRWLDLGDNNISGTLPPCLSNLTLLRHLNLSSNHLTRDLSAYLLKNLTSIEYLDISNNQFQIPISLSPFFNHSKLKYLIAHGNEVYADSGGVDNNLNPQFQLEVLSLSSTYGEGGVSYPRFLHHQHNLRYLNIFGIQMKGAGFPSWLLDNNTNLEFLSLINCSLSGTLHLPIHRRPKLDYLDISFNLFYGHIPAEIGRYFPMLYRFFLRNNNFIGKIPNSLSNCSMLQALIMSDNGLFGKIPEWFGNMSSLLILELSNNNFFGSLPSMFMPPQALHVLLSYNRLEGTFPYILPNYRLLTLDLSYNYLTGDLPNSMKNLYWLTNILLNHNKFEGEIPAYLWKMMNGLKFVDLSYNRLSTFSFKKDTLETSHGSGCEFDDNGFLELVEKRNINQYGVGRMYHIGFIGLDLSNNNLTCSIPYEIGNKEGMKTLNLSHNNLRGHIPLSFSNMTEVESLDLSYNNLSGIIPPKLIQLKSLEVFSVAYNNISGKTPERIKQFATFEEDSYRGNPFLCGLPLPNNCTPTESLMTNDSLTSDSDNQNDGFIDMEAFQISFWFYFIEVIIISCYYFLVDRLPFLSKIGIT</sequence>
<dbReference type="Pfam" id="PF13855">
    <property type="entry name" value="LRR_8"/>
    <property type="match status" value="2"/>
</dbReference>
<keyword evidence="3" id="KW-1003">Cell membrane</keyword>
<evidence type="ECO:0000256" key="3">
    <source>
        <dbReference type="ARBA" id="ARBA00022475"/>
    </source>
</evidence>
<keyword evidence="11" id="KW-0325">Glycoprotein</keyword>
<organism evidence="15 16">
    <name type="scientific">Erythroxylum novogranatense</name>
    <dbReference type="NCBI Taxonomy" id="1862640"/>
    <lineage>
        <taxon>Eukaryota</taxon>
        <taxon>Viridiplantae</taxon>
        <taxon>Streptophyta</taxon>
        <taxon>Embryophyta</taxon>
        <taxon>Tracheophyta</taxon>
        <taxon>Spermatophyta</taxon>
        <taxon>Magnoliopsida</taxon>
        <taxon>eudicotyledons</taxon>
        <taxon>Gunneridae</taxon>
        <taxon>Pentapetalae</taxon>
        <taxon>rosids</taxon>
        <taxon>fabids</taxon>
        <taxon>Malpighiales</taxon>
        <taxon>Erythroxylaceae</taxon>
        <taxon>Erythroxylum</taxon>
    </lineage>
</organism>
<keyword evidence="16" id="KW-1185">Reference proteome</keyword>
<evidence type="ECO:0000256" key="5">
    <source>
        <dbReference type="ARBA" id="ARBA00022692"/>
    </source>
</evidence>
<keyword evidence="4" id="KW-0433">Leucine-rich repeat</keyword>
<evidence type="ECO:0000256" key="13">
    <source>
        <dbReference type="SAM" id="SignalP"/>
    </source>
</evidence>
<dbReference type="FunFam" id="3.80.10.10:FF:000095">
    <property type="entry name" value="LRR receptor-like serine/threonine-protein kinase GSO1"/>
    <property type="match status" value="1"/>
</dbReference>
<feature type="chain" id="PRO_5043944917" description="Leucine-rich repeat-containing N-terminal plant-type domain-containing protein" evidence="13">
    <location>
        <begin position="30"/>
        <end position="932"/>
    </location>
</feature>